<reference evidence="1" key="1">
    <citation type="submission" date="2014-09" db="EMBL/GenBank/DDBJ databases">
        <authorList>
            <person name="Magalhaes I.L.F."/>
            <person name="Oliveira U."/>
            <person name="Santos F.R."/>
            <person name="Vidigal T.H.D.A."/>
            <person name="Brescovit A.D."/>
            <person name="Santos A.J."/>
        </authorList>
    </citation>
    <scope>NUCLEOTIDE SEQUENCE</scope>
    <source>
        <tissue evidence="1">Shoot tissue taken approximately 20 cm above the soil surface</tissue>
    </source>
</reference>
<sequence>MTSKLTSASEREEEGGGCAPVGCVVIRGGCPGWGIYSGFCGPPPRGGTGVAVSSRAR</sequence>
<name>A0A0A8YZC6_ARUDO</name>
<protein>
    <submittedName>
        <fullName evidence="1">Uncharacterized protein</fullName>
    </submittedName>
</protein>
<reference evidence="1" key="2">
    <citation type="journal article" date="2015" name="Data Brief">
        <title>Shoot transcriptome of the giant reed, Arundo donax.</title>
        <authorList>
            <person name="Barrero R.A."/>
            <person name="Guerrero F.D."/>
            <person name="Moolhuijzen P."/>
            <person name="Goolsby J.A."/>
            <person name="Tidwell J."/>
            <person name="Bellgard S.E."/>
            <person name="Bellgard M.I."/>
        </authorList>
    </citation>
    <scope>NUCLEOTIDE SEQUENCE</scope>
    <source>
        <tissue evidence="1">Shoot tissue taken approximately 20 cm above the soil surface</tissue>
    </source>
</reference>
<accession>A0A0A8YZC6</accession>
<dbReference type="AlphaFoldDB" id="A0A0A8YZC6"/>
<dbReference type="EMBL" id="GBRH01265401">
    <property type="protein sequence ID" value="JAD32494.1"/>
    <property type="molecule type" value="Transcribed_RNA"/>
</dbReference>
<evidence type="ECO:0000313" key="1">
    <source>
        <dbReference type="EMBL" id="JAD32494.1"/>
    </source>
</evidence>
<proteinExistence type="predicted"/>
<organism evidence="1">
    <name type="scientific">Arundo donax</name>
    <name type="common">Giant reed</name>
    <name type="synonym">Donax arundinaceus</name>
    <dbReference type="NCBI Taxonomy" id="35708"/>
    <lineage>
        <taxon>Eukaryota</taxon>
        <taxon>Viridiplantae</taxon>
        <taxon>Streptophyta</taxon>
        <taxon>Embryophyta</taxon>
        <taxon>Tracheophyta</taxon>
        <taxon>Spermatophyta</taxon>
        <taxon>Magnoliopsida</taxon>
        <taxon>Liliopsida</taxon>
        <taxon>Poales</taxon>
        <taxon>Poaceae</taxon>
        <taxon>PACMAD clade</taxon>
        <taxon>Arundinoideae</taxon>
        <taxon>Arundineae</taxon>
        <taxon>Arundo</taxon>
    </lineage>
</organism>